<proteinExistence type="inferred from homology"/>
<evidence type="ECO:0000256" key="2">
    <source>
        <dbReference type="ARBA" id="ARBA00012925"/>
    </source>
</evidence>
<dbReference type="SUPFAM" id="SSF53056">
    <property type="entry name" value="beta-carbonic anhydrase, cab"/>
    <property type="match status" value="1"/>
</dbReference>
<name>A0A410WZ19_9BACL</name>
<dbReference type="RefSeq" id="WP_042226816.1">
    <property type="nucleotide sequence ID" value="NZ_CP026520.1"/>
</dbReference>
<dbReference type="GO" id="GO:0008270">
    <property type="term" value="F:zinc ion binding"/>
    <property type="evidence" value="ECO:0007669"/>
    <property type="project" value="InterPro"/>
</dbReference>
<evidence type="ECO:0000256" key="6">
    <source>
        <dbReference type="PIRSR" id="PIRSR601765-1"/>
    </source>
</evidence>
<dbReference type="Proteomes" id="UP001527202">
    <property type="component" value="Unassembled WGS sequence"/>
</dbReference>
<feature type="binding site" evidence="6">
    <location>
        <position position="40"/>
    </location>
    <ligand>
        <name>Zn(2+)</name>
        <dbReference type="ChEBI" id="CHEBI:29105"/>
    </ligand>
</feature>
<evidence type="ECO:0000313" key="10">
    <source>
        <dbReference type="Proteomes" id="UP001527202"/>
    </source>
</evidence>
<evidence type="ECO:0000256" key="1">
    <source>
        <dbReference type="ARBA" id="ARBA00006217"/>
    </source>
</evidence>
<organism evidence="8 9">
    <name type="scientific">Paenibacillus chitinolyticus</name>
    <dbReference type="NCBI Taxonomy" id="79263"/>
    <lineage>
        <taxon>Bacteria</taxon>
        <taxon>Bacillati</taxon>
        <taxon>Bacillota</taxon>
        <taxon>Bacilli</taxon>
        <taxon>Bacillales</taxon>
        <taxon>Paenibacillaceae</taxon>
        <taxon>Paenibacillus</taxon>
    </lineage>
</organism>
<dbReference type="EMBL" id="CP026520">
    <property type="protein sequence ID" value="QAV19583.1"/>
    <property type="molecule type" value="Genomic_DNA"/>
</dbReference>
<evidence type="ECO:0000256" key="5">
    <source>
        <dbReference type="ARBA" id="ARBA00048348"/>
    </source>
</evidence>
<dbReference type="Proteomes" id="UP000288943">
    <property type="component" value="Chromosome"/>
</dbReference>
<reference evidence="8 9" key="1">
    <citation type="submission" date="2018-01" db="EMBL/GenBank/DDBJ databases">
        <title>The whole genome sequencing and assembly of Paenibacillus chitinolyticus KCCM 41400 strain.</title>
        <authorList>
            <person name="Kim J.-Y."/>
            <person name="Park M.-K."/>
            <person name="Lee Y.-J."/>
            <person name="Yi H."/>
            <person name="Bahn Y.-S."/>
            <person name="Kim J.F."/>
            <person name="Lee D.-W."/>
        </authorList>
    </citation>
    <scope>NUCLEOTIDE SEQUENCE [LARGE SCALE GENOMIC DNA]</scope>
    <source>
        <strain evidence="8 9">KCCM 41400</strain>
    </source>
</reference>
<dbReference type="Pfam" id="PF00484">
    <property type="entry name" value="Pro_CA"/>
    <property type="match status" value="1"/>
</dbReference>
<dbReference type="OrthoDB" id="9792260at2"/>
<sequence length="213" mass="23274">MSNIREILAHNRIFVQKKQALPFQATRYLETKIVILTCMDTQIPEFLIKALGIRNEDATVIQNAGAVVSHPSGSILRSILLAICKLKAKEVYVIGHHECGLANFRSAEDSESVRQFVDSDPYMQTLTDAGIDLDGWLTGISSIEESIANSVSMVRSHPLFPESVLVHGLVIHPVTGRLDVVVEGKHIQPKEGVSALLNAEAAPLDATLDRGNE</sequence>
<dbReference type="InterPro" id="IPR001765">
    <property type="entry name" value="Carbonic_anhydrase"/>
</dbReference>
<feature type="binding site" evidence="6">
    <location>
        <position position="99"/>
    </location>
    <ligand>
        <name>Zn(2+)</name>
        <dbReference type="ChEBI" id="CHEBI:29105"/>
    </ligand>
</feature>
<evidence type="ECO:0000313" key="9">
    <source>
        <dbReference type="Proteomes" id="UP000288943"/>
    </source>
</evidence>
<keyword evidence="3 6" id="KW-0479">Metal-binding</keyword>
<dbReference type="GeneID" id="95376828"/>
<dbReference type="CDD" id="cd03379">
    <property type="entry name" value="beta_CA_cladeD"/>
    <property type="match status" value="1"/>
</dbReference>
<dbReference type="InterPro" id="IPR036874">
    <property type="entry name" value="Carbonic_anhydrase_sf"/>
</dbReference>
<feature type="binding site" evidence="6">
    <location>
        <position position="38"/>
    </location>
    <ligand>
        <name>Zn(2+)</name>
        <dbReference type="ChEBI" id="CHEBI:29105"/>
    </ligand>
</feature>
<keyword evidence="10" id="KW-1185">Reference proteome</keyword>
<gene>
    <name evidence="7" type="ORF">M5X16_12410</name>
    <name evidence="8" type="ORF">PC41400_18710</name>
</gene>
<comment type="catalytic activity">
    <reaction evidence="5">
        <text>hydrogencarbonate + H(+) = CO2 + H2O</text>
        <dbReference type="Rhea" id="RHEA:10748"/>
        <dbReference type="ChEBI" id="CHEBI:15377"/>
        <dbReference type="ChEBI" id="CHEBI:15378"/>
        <dbReference type="ChEBI" id="CHEBI:16526"/>
        <dbReference type="ChEBI" id="CHEBI:17544"/>
        <dbReference type="EC" id="4.2.1.1"/>
    </reaction>
</comment>
<evidence type="ECO:0000256" key="4">
    <source>
        <dbReference type="ARBA" id="ARBA00022833"/>
    </source>
</evidence>
<dbReference type="SMART" id="SM00947">
    <property type="entry name" value="Pro_CA"/>
    <property type="match status" value="1"/>
</dbReference>
<dbReference type="Gene3D" id="3.40.1050.10">
    <property type="entry name" value="Carbonic anhydrase"/>
    <property type="match status" value="1"/>
</dbReference>
<evidence type="ECO:0000313" key="7">
    <source>
        <dbReference type="EMBL" id="MCY9596576.1"/>
    </source>
</evidence>
<reference evidence="7 10" key="2">
    <citation type="submission" date="2022-05" db="EMBL/GenBank/DDBJ databases">
        <title>Genome Sequencing of Bee-Associated Microbes.</title>
        <authorList>
            <person name="Dunlap C."/>
        </authorList>
    </citation>
    <scope>NUCLEOTIDE SEQUENCE [LARGE SCALE GENOMIC DNA]</scope>
    <source>
        <strain evidence="7 10">NRRL B-23120</strain>
    </source>
</reference>
<dbReference type="EMBL" id="JAMDMJ010000013">
    <property type="protein sequence ID" value="MCY9596576.1"/>
    <property type="molecule type" value="Genomic_DNA"/>
</dbReference>
<evidence type="ECO:0000313" key="8">
    <source>
        <dbReference type="EMBL" id="QAV19583.1"/>
    </source>
</evidence>
<feature type="binding site" evidence="6">
    <location>
        <position position="96"/>
    </location>
    <ligand>
        <name>Zn(2+)</name>
        <dbReference type="ChEBI" id="CHEBI:29105"/>
    </ligand>
</feature>
<keyword evidence="4 6" id="KW-0862">Zinc</keyword>
<dbReference type="PANTHER" id="PTHR43175:SF3">
    <property type="entry name" value="CARBON DISULFIDE HYDROLASE"/>
    <property type="match status" value="1"/>
</dbReference>
<dbReference type="EC" id="4.2.1.1" evidence="2"/>
<dbReference type="KEGG" id="pchi:PC41400_18710"/>
<evidence type="ECO:0000256" key="3">
    <source>
        <dbReference type="ARBA" id="ARBA00022723"/>
    </source>
</evidence>
<protein>
    <recommendedName>
        <fullName evidence="2">carbonic anhydrase</fullName>
        <ecNumber evidence="2">4.2.1.1</ecNumber>
    </recommendedName>
</protein>
<dbReference type="PANTHER" id="PTHR43175">
    <property type="entry name" value="CARBONIC ANHYDRASE"/>
    <property type="match status" value="1"/>
</dbReference>
<comment type="similarity">
    <text evidence="1">Belongs to the beta-class carbonic anhydrase family.</text>
</comment>
<dbReference type="AlphaFoldDB" id="A0A410WZ19"/>
<dbReference type="GO" id="GO:0004089">
    <property type="term" value="F:carbonate dehydratase activity"/>
    <property type="evidence" value="ECO:0007669"/>
    <property type="project" value="UniProtKB-EC"/>
</dbReference>
<accession>A0A410WZ19</accession>
<comment type="cofactor">
    <cofactor evidence="6">
        <name>Zn(2+)</name>
        <dbReference type="ChEBI" id="CHEBI:29105"/>
    </cofactor>
    <text evidence="6">Binds 1 zinc ion per subunit.</text>
</comment>